<dbReference type="PANTHER" id="PTHR13513:SF9">
    <property type="entry name" value="E3 UBIQUITIN-PROTEIN LIGASE UBR7-RELATED"/>
    <property type="match status" value="1"/>
</dbReference>
<keyword evidence="8" id="KW-1185">Reference proteome</keyword>
<feature type="domain" description="UBR-type" evidence="6">
    <location>
        <begin position="74"/>
        <end position="152"/>
    </location>
</feature>
<keyword evidence="3" id="KW-0862">Zinc</keyword>
<evidence type="ECO:0000256" key="1">
    <source>
        <dbReference type="ARBA" id="ARBA00022723"/>
    </source>
</evidence>
<dbReference type="PROSITE" id="PS51157">
    <property type="entry name" value="ZF_UBR"/>
    <property type="match status" value="1"/>
</dbReference>
<feature type="region of interest" description="Disordered" evidence="5">
    <location>
        <begin position="463"/>
        <end position="485"/>
    </location>
</feature>
<evidence type="ECO:0000256" key="5">
    <source>
        <dbReference type="SAM" id="MobiDB-lite"/>
    </source>
</evidence>
<feature type="region of interest" description="Disordered" evidence="5">
    <location>
        <begin position="234"/>
        <end position="300"/>
    </location>
</feature>
<dbReference type="GO" id="GO:0008270">
    <property type="term" value="F:zinc ion binding"/>
    <property type="evidence" value="ECO:0007669"/>
    <property type="project" value="UniProtKB-KW"/>
</dbReference>
<dbReference type="GO" id="GO:0005737">
    <property type="term" value="C:cytoplasm"/>
    <property type="evidence" value="ECO:0007669"/>
    <property type="project" value="TreeGrafter"/>
</dbReference>
<evidence type="ECO:0000256" key="2">
    <source>
        <dbReference type="ARBA" id="ARBA00022771"/>
    </source>
</evidence>
<gene>
    <name evidence="7" type="ORF">SLS62_003122</name>
</gene>
<dbReference type="InterPro" id="IPR003126">
    <property type="entry name" value="Znf_UBR"/>
</dbReference>
<accession>A0AAN9V779</accession>
<dbReference type="Proteomes" id="UP001320420">
    <property type="component" value="Unassembled WGS sequence"/>
</dbReference>
<evidence type="ECO:0000259" key="6">
    <source>
        <dbReference type="PROSITE" id="PS51157"/>
    </source>
</evidence>
<feature type="compositionally biased region" description="Basic and acidic residues" evidence="5">
    <location>
        <begin position="340"/>
        <end position="363"/>
    </location>
</feature>
<keyword evidence="1" id="KW-0479">Metal-binding</keyword>
<sequence>MDPPPAPAPEAAEGAAEPSNTNTTADDVNTDVSSRPRRESSSQHSEDSQTAADFIRDQMQLEADAREALPYSIDNCTKPLGSLRQNVFACLTCHPPPENPSDPYEPVGVCYSCSIQCHGEHELVEIFQKRNFTCDCGTTRFSSDQKCTLRINPETNTKGGVHSEPADPNNKYNQNFRNRFCSCSIIYNPQEQKGTMFQCLGLGTHETGGCGEDWYHPGCLVGLGPKWYEKMPKKPSNATANSTYGVNGVLPSISEDPPQEDGQAHGANQQTNGDHTRAARDGDEDGDEDEDPPLPDGFPGEDDFDHFICYKCVEAHPWIKRYAGTSGFLPPVFLTREDGTSRKRKLDEDLIEEEPSKRVKSEGESIEPAAAPGSTDTTDIPSEVKLEDTKTEATTEAETEVKTGPQADLASTVAPCKLSSLPPAPTGRFSLFVKSDFREHLCHCASCFPLVQPHPQLLEEEEAYEPPLSDGAASEHGGSAHGSGASLLERGESALKNVDRVRAIEGVMAYNHLKEQLTPFFRQFAESGRAIGAEDIKEYFAKLRGDDQAIRDAGRAATDDDHRKEQEGY</sequence>
<dbReference type="AlphaFoldDB" id="A0AAN9V779"/>
<dbReference type="InterPro" id="IPR047506">
    <property type="entry name" value="UBR7-like_UBR-box"/>
</dbReference>
<feature type="region of interest" description="Disordered" evidence="5">
    <location>
        <begin position="1"/>
        <end position="52"/>
    </location>
</feature>
<comment type="caution">
    <text evidence="7">The sequence shown here is derived from an EMBL/GenBank/DDBJ whole genome shotgun (WGS) entry which is preliminary data.</text>
</comment>
<feature type="region of interest" description="Disordered" evidence="5">
    <location>
        <begin position="340"/>
        <end position="406"/>
    </location>
</feature>
<dbReference type="PANTHER" id="PTHR13513">
    <property type="entry name" value="E3 UBIQUITIN-PROTEIN LIGASE UBR7"/>
    <property type="match status" value="1"/>
</dbReference>
<reference evidence="7 8" key="1">
    <citation type="submission" date="2024-02" db="EMBL/GenBank/DDBJ databases">
        <title>De novo assembly and annotation of 12 fungi associated with fruit tree decline syndrome in Ontario, Canada.</title>
        <authorList>
            <person name="Sulman M."/>
            <person name="Ellouze W."/>
            <person name="Ilyukhin E."/>
        </authorList>
    </citation>
    <scope>NUCLEOTIDE SEQUENCE [LARGE SCALE GENOMIC DNA]</scope>
    <source>
        <strain evidence="7 8">M11/M66-122</strain>
    </source>
</reference>
<dbReference type="EMBL" id="JAKJXP020000017">
    <property type="protein sequence ID" value="KAK7754808.1"/>
    <property type="molecule type" value="Genomic_DNA"/>
</dbReference>
<dbReference type="GO" id="GO:0061630">
    <property type="term" value="F:ubiquitin protein ligase activity"/>
    <property type="evidence" value="ECO:0007669"/>
    <property type="project" value="InterPro"/>
</dbReference>
<organism evidence="7 8">
    <name type="scientific">Diatrype stigma</name>
    <dbReference type="NCBI Taxonomy" id="117547"/>
    <lineage>
        <taxon>Eukaryota</taxon>
        <taxon>Fungi</taxon>
        <taxon>Dikarya</taxon>
        <taxon>Ascomycota</taxon>
        <taxon>Pezizomycotina</taxon>
        <taxon>Sordariomycetes</taxon>
        <taxon>Xylariomycetidae</taxon>
        <taxon>Xylariales</taxon>
        <taxon>Diatrypaceae</taxon>
        <taxon>Diatrype</taxon>
    </lineage>
</organism>
<feature type="compositionally biased region" description="Basic and acidic residues" evidence="5">
    <location>
        <begin position="34"/>
        <end position="47"/>
    </location>
</feature>
<dbReference type="InterPro" id="IPR040204">
    <property type="entry name" value="UBR7"/>
</dbReference>
<protein>
    <recommendedName>
        <fullName evidence="6">UBR-type domain-containing protein</fullName>
    </recommendedName>
</protein>
<evidence type="ECO:0000313" key="8">
    <source>
        <dbReference type="Proteomes" id="UP001320420"/>
    </source>
</evidence>
<evidence type="ECO:0000256" key="3">
    <source>
        <dbReference type="ARBA" id="ARBA00022833"/>
    </source>
</evidence>
<feature type="compositionally biased region" description="Low complexity" evidence="5">
    <location>
        <begin position="9"/>
        <end position="33"/>
    </location>
</feature>
<feature type="zinc finger region" description="UBR-type" evidence="4">
    <location>
        <begin position="74"/>
        <end position="152"/>
    </location>
</feature>
<dbReference type="SMART" id="SM00396">
    <property type="entry name" value="ZnF_UBR1"/>
    <property type="match status" value="1"/>
</dbReference>
<feature type="compositionally biased region" description="Basic and acidic residues" evidence="5">
    <location>
        <begin position="382"/>
        <end position="393"/>
    </location>
</feature>
<dbReference type="CDD" id="cd19677">
    <property type="entry name" value="UBR-box_UBR7"/>
    <property type="match status" value="1"/>
</dbReference>
<proteinExistence type="predicted"/>
<feature type="compositionally biased region" description="Polar residues" evidence="5">
    <location>
        <begin position="236"/>
        <end position="245"/>
    </location>
</feature>
<keyword evidence="2" id="KW-0863">Zinc-finger</keyword>
<evidence type="ECO:0000256" key="4">
    <source>
        <dbReference type="PROSITE-ProRule" id="PRU00508"/>
    </source>
</evidence>
<feature type="compositionally biased region" description="Low complexity" evidence="5">
    <location>
        <begin position="465"/>
        <end position="485"/>
    </location>
</feature>
<feature type="compositionally biased region" description="Acidic residues" evidence="5">
    <location>
        <begin position="282"/>
        <end position="300"/>
    </location>
</feature>
<dbReference type="Pfam" id="PF02207">
    <property type="entry name" value="zf-UBR"/>
    <property type="match status" value="1"/>
</dbReference>
<name>A0AAN9V779_9PEZI</name>
<evidence type="ECO:0000313" key="7">
    <source>
        <dbReference type="EMBL" id="KAK7754808.1"/>
    </source>
</evidence>